<feature type="non-terminal residue" evidence="3">
    <location>
        <position position="828"/>
    </location>
</feature>
<evidence type="ECO:0000256" key="1">
    <source>
        <dbReference type="SAM" id="Coils"/>
    </source>
</evidence>
<feature type="region of interest" description="Disordered" evidence="2">
    <location>
        <begin position="1"/>
        <end position="28"/>
    </location>
</feature>
<comment type="caution">
    <text evidence="3">The sequence shown here is derived from an EMBL/GenBank/DDBJ whole genome shotgun (WGS) entry which is preliminary data.</text>
</comment>
<dbReference type="Proteomes" id="UP000773614">
    <property type="component" value="Unassembled WGS sequence"/>
</dbReference>
<reference evidence="3" key="1">
    <citation type="submission" date="2019-03" db="EMBL/GenBank/DDBJ databases">
        <title>Afifella sp. nov., isolated from activated sludge.</title>
        <authorList>
            <person name="Li Q."/>
            <person name="Liu Y."/>
        </authorList>
    </citation>
    <scope>NUCLEOTIDE SEQUENCE</scope>
    <source>
        <strain evidence="3">L72</strain>
    </source>
</reference>
<dbReference type="RefSeq" id="WP_161141950.1">
    <property type="nucleotide sequence ID" value="NZ_SPKJ01000084.1"/>
</dbReference>
<dbReference type="Gene3D" id="1.10.287.1490">
    <property type="match status" value="1"/>
</dbReference>
<feature type="compositionally biased region" description="Low complexity" evidence="2">
    <location>
        <begin position="797"/>
        <end position="806"/>
    </location>
</feature>
<protein>
    <submittedName>
        <fullName evidence="3">Uncharacterized protein</fullName>
    </submittedName>
</protein>
<evidence type="ECO:0000313" key="4">
    <source>
        <dbReference type="Proteomes" id="UP000773614"/>
    </source>
</evidence>
<evidence type="ECO:0000256" key="2">
    <source>
        <dbReference type="SAM" id="MobiDB-lite"/>
    </source>
</evidence>
<keyword evidence="1" id="KW-0175">Coiled coil</keyword>
<feature type="coiled-coil region" evidence="1">
    <location>
        <begin position="305"/>
        <end position="351"/>
    </location>
</feature>
<feature type="compositionally biased region" description="Basic and acidic residues" evidence="2">
    <location>
        <begin position="9"/>
        <end position="28"/>
    </location>
</feature>
<proteinExistence type="predicted"/>
<name>A0A964WVA1_9HYPH</name>
<dbReference type="EMBL" id="SPKJ01000084">
    <property type="protein sequence ID" value="MYZ49610.1"/>
    <property type="molecule type" value="Genomic_DNA"/>
</dbReference>
<feature type="coiled-coil region" evidence="1">
    <location>
        <begin position="585"/>
        <end position="647"/>
    </location>
</feature>
<dbReference type="OrthoDB" id="5295703at2"/>
<feature type="compositionally biased region" description="Basic and acidic residues" evidence="2">
    <location>
        <begin position="45"/>
        <end position="60"/>
    </location>
</feature>
<keyword evidence="4" id="KW-1185">Reference proteome</keyword>
<sequence length="828" mass="91241">MNARQTWNLRKDRPSTESRTDWGREADQLKGSAYAARLDSIARAGETRAPENSARERVSQRLESGLRGFSAADLERAVERLARDIEQIEQAPARTARPESLQEDIARAPGRSGMSSTLERLEARLDALGERLERRAVRPEPRQVAPEPDRESLRSIEGLADRIDRIQEMLTARQPDQFGEEIEDLGRTLEAVARDGRGMSEGLAEMRDRIAGLEEALRAGRIGAEAAPEAAADLKHRLDQLSARISALAETVPARDTVEQGYAALIDRLDRMEAAAGERAPDGAIAERIDLVRQEVRSLPSHDQIAKLEEGLLDLADRLDNMVDRIDRKPFGRLESQIEQIATQLADLRKSRAGGTVEIQASLDAIARRMDAMQERLATDQFARLEERFAELAGSARQDFAATSRTTLDRLERQLAALGSVIEQHERSNSERLFADLDRRFEGLDRAIERMEAGGSAAGLENVERKLDLLQGLLGEQGRQLPPAQTDQIDRRLEQIQAKLANSRADERIGRQLEPVLQGIEEIARRLDQAMLPELGPLAERIEALDARIALLAERDRSAPESLKVDLDGITGRLEALAVQRPADAERFERVVAKLEEALAQDRLAERFDALEAKIESLGGALDRAGRSDSEDDMADLRSDIAALRRELRSMPVAGQGDDLGAVLRTLAEKVEEIGRRSPVTAGDLDRQVERILAMIDAAERGDRPELGALERQLRAIQERLERGGAPDLLGGVHELPPDRDAETVQALARNISADIGALRNSRELTDAADRESLEAVQETLEAVMKRMAFLERDAKAATAEPRAPAGRIAPDVPVRPEAAAKPASASA</sequence>
<organism evidence="3 4">
    <name type="scientific">Propylenella binzhouense</name>
    <dbReference type="NCBI Taxonomy" id="2555902"/>
    <lineage>
        <taxon>Bacteria</taxon>
        <taxon>Pseudomonadati</taxon>
        <taxon>Pseudomonadota</taxon>
        <taxon>Alphaproteobacteria</taxon>
        <taxon>Hyphomicrobiales</taxon>
        <taxon>Propylenellaceae</taxon>
        <taxon>Propylenella</taxon>
    </lineage>
</organism>
<feature type="region of interest" description="Disordered" evidence="2">
    <location>
        <begin position="796"/>
        <end position="828"/>
    </location>
</feature>
<feature type="region of interest" description="Disordered" evidence="2">
    <location>
        <begin position="42"/>
        <end position="63"/>
    </location>
</feature>
<feature type="region of interest" description="Disordered" evidence="2">
    <location>
        <begin position="89"/>
        <end position="117"/>
    </location>
</feature>
<dbReference type="AlphaFoldDB" id="A0A964WVA1"/>
<accession>A0A964WVA1</accession>
<gene>
    <name evidence="3" type="ORF">E4O86_18020</name>
</gene>
<evidence type="ECO:0000313" key="3">
    <source>
        <dbReference type="EMBL" id="MYZ49610.1"/>
    </source>
</evidence>